<feature type="compositionally biased region" description="Polar residues" evidence="6">
    <location>
        <begin position="863"/>
        <end position="875"/>
    </location>
</feature>
<keyword evidence="3" id="KW-0493">Microtubule</keyword>
<dbReference type="GO" id="GO:0015631">
    <property type="term" value="F:tubulin binding"/>
    <property type="evidence" value="ECO:0007669"/>
    <property type="project" value="TreeGrafter"/>
</dbReference>
<feature type="region of interest" description="Disordered" evidence="6">
    <location>
        <begin position="1"/>
        <end position="58"/>
    </location>
</feature>
<dbReference type="AlphaFoldDB" id="A0A2B4RKC1"/>
<evidence type="ECO:0000256" key="4">
    <source>
        <dbReference type="ARBA" id="ARBA00022741"/>
    </source>
</evidence>
<feature type="compositionally biased region" description="Polar residues" evidence="6">
    <location>
        <begin position="552"/>
        <end position="561"/>
    </location>
</feature>
<dbReference type="PANTHER" id="PTHR12241">
    <property type="entry name" value="TUBULIN POLYGLUTAMYLASE"/>
    <property type="match status" value="1"/>
</dbReference>
<reference evidence="8" key="1">
    <citation type="journal article" date="2017" name="bioRxiv">
        <title>Comparative analysis of the genomes of Stylophora pistillata and Acropora digitifera provides evidence for extensive differences between species of corals.</title>
        <authorList>
            <person name="Voolstra C.R."/>
            <person name="Li Y."/>
            <person name="Liew Y.J."/>
            <person name="Baumgarten S."/>
            <person name="Zoccola D."/>
            <person name="Flot J.-F."/>
            <person name="Tambutte S."/>
            <person name="Allemand D."/>
            <person name="Aranda M."/>
        </authorList>
    </citation>
    <scope>NUCLEOTIDE SEQUENCE [LARGE SCALE GENOMIC DNA]</scope>
</reference>
<dbReference type="Gene3D" id="3.30.470.20">
    <property type="entry name" value="ATP-grasp fold, B domain"/>
    <property type="match status" value="1"/>
</dbReference>
<feature type="compositionally biased region" description="Basic and acidic residues" evidence="6">
    <location>
        <begin position="542"/>
        <end position="551"/>
    </location>
</feature>
<feature type="region of interest" description="Disordered" evidence="6">
    <location>
        <begin position="499"/>
        <end position="562"/>
    </location>
</feature>
<evidence type="ECO:0000313" key="8">
    <source>
        <dbReference type="Proteomes" id="UP000225706"/>
    </source>
</evidence>
<dbReference type="InterPro" id="IPR004344">
    <property type="entry name" value="TTL/TTLL_fam"/>
</dbReference>
<keyword evidence="8" id="KW-1185">Reference proteome</keyword>
<dbReference type="PANTHER" id="PTHR12241:SF161">
    <property type="entry name" value="TUBULIN POLYGLUTAMYLASE TTLL6"/>
    <property type="match status" value="1"/>
</dbReference>
<evidence type="ECO:0000256" key="2">
    <source>
        <dbReference type="ARBA" id="ARBA00022598"/>
    </source>
</evidence>
<feature type="region of interest" description="Disordered" evidence="6">
    <location>
        <begin position="602"/>
        <end position="637"/>
    </location>
</feature>
<dbReference type="GO" id="GO:0005874">
    <property type="term" value="C:microtubule"/>
    <property type="evidence" value="ECO:0007669"/>
    <property type="project" value="UniProtKB-KW"/>
</dbReference>
<feature type="compositionally biased region" description="Gly residues" evidence="6">
    <location>
        <begin position="625"/>
        <end position="634"/>
    </location>
</feature>
<keyword evidence="5" id="KW-0067">ATP-binding</keyword>
<evidence type="ECO:0000313" key="7">
    <source>
        <dbReference type="EMBL" id="PFX17253.1"/>
    </source>
</evidence>
<dbReference type="FunFam" id="3.30.470.20:FF:000009">
    <property type="entry name" value="tubulin polyglutamylase TTLL5 isoform X1"/>
    <property type="match status" value="1"/>
</dbReference>
<protein>
    <submittedName>
        <fullName evidence="7">Tubulin polyglutamylase ttll6</fullName>
    </submittedName>
</protein>
<keyword evidence="4" id="KW-0547">Nucleotide-binding</keyword>
<dbReference type="GO" id="GO:0000226">
    <property type="term" value="P:microtubule cytoskeleton organization"/>
    <property type="evidence" value="ECO:0007669"/>
    <property type="project" value="TreeGrafter"/>
</dbReference>
<name>A0A2B4RKC1_STYPI</name>
<dbReference type="OrthoDB" id="202825at2759"/>
<feature type="region of interest" description="Disordered" evidence="6">
    <location>
        <begin position="851"/>
        <end position="897"/>
    </location>
</feature>
<sequence length="918" mass="102861">MADNELGGEISDNESDLSLHGESECEGEDSGGEDVREPVTGTTPDDRTATPKKSKAKKKKKKWMNVCLTNCKYDSVRRVTKRFGMKEVGEDEDWALFWTDCSVALERCMDMKRYQKINHFPGMSEICRKDLLARNMNRLWKQFPKEYAVFPKTWCLPADYGELQAYCRQKKNKTFILKPDSGSQGKGIFLTKNPKDIKPGEHMVCQQYVSKPFLIDGFKFDLRVYVLVTSCDPLRIFVYEDGLGRFATLKYMEPSNHNVDDTCMHLTNYAVNKHSKDFIRDEETGSKRRITTVNRWFTDNGYDVKEIWSSIEDAIIKTLITAHPILKHNYRTCFPNHNKGSACFEILGFDILLDRKLKAWVLEVNHSPSFTTDSPLDKEIKEGLMLDALTLLNFGACDRRKILEEDKKRVRDRLLQKQRPKENKKDDFDNQSQYTEWLKKYEDSHMGKYRRIYPEGNEEKYAVYFENSCSLFQETTASKARIECSRVQREQIMAKQQEMENARLKNSGRAPKGSKDGLRPESPQSRKPRRPPVRKMVQTGKARFEVGRRTVQEQTDTTKPTLISEEEELERITCLIQRDNLIRGLGVVEFVYKLLHCTPGTGGPQKNCSLHHSNTKKDPSSKGSSVGGREIGGGLEDRHSAMYGSMGLLSASGGVTAVNNTVAAQLSRFQAYQPVSLSAVMSFNSINQQAPPTLTRNDRRALASVGIVPSAPTGLPKHRYSSRKVSTSGRAVNGNPDYDWRSGSTTGIETTSLAYSLIDPRLDNQSNATLKRRTLSATGLKTCGDSIQGTRVVNPRVLATGGMGGSQTTLSSSGGVSPGVNAQQYMCSMYGFPNVLKVAPQPQNGMNLSVISGPAPVNHRPSLANSSKAPEQSGSPHRFTGSPSALLKSTKAQRARGATNNMRLKQLELRENHAVALS</sequence>
<dbReference type="GO" id="GO:0036064">
    <property type="term" value="C:ciliary basal body"/>
    <property type="evidence" value="ECO:0007669"/>
    <property type="project" value="TreeGrafter"/>
</dbReference>
<comment type="caution">
    <text evidence="7">The sequence shown here is derived from an EMBL/GenBank/DDBJ whole genome shotgun (WGS) entry which is preliminary data.</text>
</comment>
<dbReference type="PROSITE" id="PS51221">
    <property type="entry name" value="TTL"/>
    <property type="match status" value="1"/>
</dbReference>
<keyword evidence="2" id="KW-0436">Ligase</keyword>
<evidence type="ECO:0000256" key="6">
    <source>
        <dbReference type="SAM" id="MobiDB-lite"/>
    </source>
</evidence>
<dbReference type="Proteomes" id="UP000225706">
    <property type="component" value="Unassembled WGS sequence"/>
</dbReference>
<dbReference type="Pfam" id="PF03133">
    <property type="entry name" value="TTL"/>
    <property type="match status" value="1"/>
</dbReference>
<comment type="similarity">
    <text evidence="1">Belongs to the tubulin--tyrosine ligase family.</text>
</comment>
<dbReference type="GO" id="GO:0070740">
    <property type="term" value="F:tubulin-glutamic acid ligase activity"/>
    <property type="evidence" value="ECO:0007669"/>
    <property type="project" value="TreeGrafter"/>
</dbReference>
<dbReference type="EMBL" id="LSMT01000485">
    <property type="protein sequence ID" value="PFX17253.1"/>
    <property type="molecule type" value="Genomic_DNA"/>
</dbReference>
<dbReference type="SUPFAM" id="SSF56059">
    <property type="entry name" value="Glutathione synthetase ATP-binding domain-like"/>
    <property type="match status" value="1"/>
</dbReference>
<gene>
    <name evidence="7" type="primary">ttll6</name>
    <name evidence="7" type="ORF">AWC38_SpisGene18425</name>
</gene>
<evidence type="ECO:0000256" key="1">
    <source>
        <dbReference type="ARBA" id="ARBA00006820"/>
    </source>
</evidence>
<dbReference type="STRING" id="50429.A0A2B4RKC1"/>
<proteinExistence type="inferred from homology"/>
<evidence type="ECO:0000256" key="3">
    <source>
        <dbReference type="ARBA" id="ARBA00022701"/>
    </source>
</evidence>
<evidence type="ECO:0000256" key="5">
    <source>
        <dbReference type="ARBA" id="ARBA00022840"/>
    </source>
</evidence>
<organism evidence="7 8">
    <name type="scientific">Stylophora pistillata</name>
    <name type="common">Smooth cauliflower coral</name>
    <dbReference type="NCBI Taxonomy" id="50429"/>
    <lineage>
        <taxon>Eukaryota</taxon>
        <taxon>Metazoa</taxon>
        <taxon>Cnidaria</taxon>
        <taxon>Anthozoa</taxon>
        <taxon>Hexacorallia</taxon>
        <taxon>Scleractinia</taxon>
        <taxon>Astrocoeniina</taxon>
        <taxon>Pocilloporidae</taxon>
        <taxon>Stylophora</taxon>
    </lineage>
</organism>
<dbReference type="GO" id="GO:0005524">
    <property type="term" value="F:ATP binding"/>
    <property type="evidence" value="ECO:0007669"/>
    <property type="project" value="UniProtKB-KW"/>
</dbReference>
<accession>A0A2B4RKC1</accession>